<dbReference type="InterPro" id="IPR027417">
    <property type="entry name" value="P-loop_NTPase"/>
</dbReference>
<evidence type="ECO:0008006" key="4">
    <source>
        <dbReference type="Google" id="ProtNLM"/>
    </source>
</evidence>
<evidence type="ECO:0000313" key="2">
    <source>
        <dbReference type="EMBL" id="KAF2171525.1"/>
    </source>
</evidence>
<accession>A0A6A6CWX1</accession>
<keyword evidence="1" id="KW-0812">Transmembrane</keyword>
<dbReference type="InterPro" id="IPR040632">
    <property type="entry name" value="Sulfotransfer_4"/>
</dbReference>
<sequence length="266" mass="29624">MGAEASKPMPGAQLRVIGAGLPRTGTASFTAALSILLGGPVYHSGTQMLVSGDEKHIKTQIRILEHTPMQSPEDKKVVMEGLKSLVNGYVATADSSMCQFVPELLELFPDAKVICTTRDPDAWAKSMGELASTSLQNMLALMLFWVPCLRLFPKWVRVLHEGRWGELYIRPGEQANYGQVTWERHVSWLQESVPKDRLVFYDVRDGWQPLCDVLGVPVPRDTEFPRMNDSDAMSKFAAKQIANGVLRWLIVVVVGAGIMGFMWQHI</sequence>
<evidence type="ECO:0000256" key="1">
    <source>
        <dbReference type="SAM" id="Phobius"/>
    </source>
</evidence>
<dbReference type="GeneID" id="54569023"/>
<dbReference type="PANTHER" id="PTHR36978">
    <property type="entry name" value="P-LOOP CONTAINING NUCLEOTIDE TRIPHOSPHATE HYDROLASE"/>
    <property type="match status" value="1"/>
</dbReference>
<name>A0A6A6CWX1_ZASCE</name>
<organism evidence="2 3">
    <name type="scientific">Zasmidium cellare ATCC 36951</name>
    <dbReference type="NCBI Taxonomy" id="1080233"/>
    <lineage>
        <taxon>Eukaryota</taxon>
        <taxon>Fungi</taxon>
        <taxon>Dikarya</taxon>
        <taxon>Ascomycota</taxon>
        <taxon>Pezizomycotina</taxon>
        <taxon>Dothideomycetes</taxon>
        <taxon>Dothideomycetidae</taxon>
        <taxon>Mycosphaerellales</taxon>
        <taxon>Mycosphaerellaceae</taxon>
        <taxon>Zasmidium</taxon>
    </lineage>
</organism>
<dbReference type="PANTHER" id="PTHR36978:SF3">
    <property type="entry name" value="P-LOOP CONTAINING NUCLEOSIDE TRIPHOSPHATE HYDROLASE PROTEIN"/>
    <property type="match status" value="1"/>
</dbReference>
<dbReference type="AlphaFoldDB" id="A0A6A6CWX1"/>
<dbReference type="EMBL" id="ML993583">
    <property type="protein sequence ID" value="KAF2171525.1"/>
    <property type="molecule type" value="Genomic_DNA"/>
</dbReference>
<keyword evidence="3" id="KW-1185">Reference proteome</keyword>
<keyword evidence="1" id="KW-0472">Membrane</keyword>
<reference evidence="2" key="1">
    <citation type="journal article" date="2020" name="Stud. Mycol.">
        <title>101 Dothideomycetes genomes: a test case for predicting lifestyles and emergence of pathogens.</title>
        <authorList>
            <person name="Haridas S."/>
            <person name="Albert R."/>
            <person name="Binder M."/>
            <person name="Bloem J."/>
            <person name="Labutti K."/>
            <person name="Salamov A."/>
            <person name="Andreopoulos B."/>
            <person name="Baker S."/>
            <person name="Barry K."/>
            <person name="Bills G."/>
            <person name="Bluhm B."/>
            <person name="Cannon C."/>
            <person name="Castanera R."/>
            <person name="Culley D."/>
            <person name="Daum C."/>
            <person name="Ezra D."/>
            <person name="Gonzalez J."/>
            <person name="Henrissat B."/>
            <person name="Kuo A."/>
            <person name="Liang C."/>
            <person name="Lipzen A."/>
            <person name="Lutzoni F."/>
            <person name="Magnuson J."/>
            <person name="Mondo S."/>
            <person name="Nolan M."/>
            <person name="Ohm R."/>
            <person name="Pangilinan J."/>
            <person name="Park H.-J."/>
            <person name="Ramirez L."/>
            <person name="Alfaro M."/>
            <person name="Sun H."/>
            <person name="Tritt A."/>
            <person name="Yoshinaga Y."/>
            <person name="Zwiers L.-H."/>
            <person name="Turgeon B."/>
            <person name="Goodwin S."/>
            <person name="Spatafora J."/>
            <person name="Crous P."/>
            <person name="Grigoriev I."/>
        </authorList>
    </citation>
    <scope>NUCLEOTIDE SEQUENCE</scope>
    <source>
        <strain evidence="2">ATCC 36951</strain>
    </source>
</reference>
<dbReference type="OrthoDB" id="408152at2759"/>
<dbReference type="Pfam" id="PF17784">
    <property type="entry name" value="Sulfotransfer_4"/>
    <property type="match status" value="1"/>
</dbReference>
<gene>
    <name evidence="2" type="ORF">M409DRAFT_63761</name>
</gene>
<dbReference type="Gene3D" id="3.40.50.300">
    <property type="entry name" value="P-loop containing nucleotide triphosphate hydrolases"/>
    <property type="match status" value="1"/>
</dbReference>
<evidence type="ECO:0000313" key="3">
    <source>
        <dbReference type="Proteomes" id="UP000799537"/>
    </source>
</evidence>
<dbReference type="RefSeq" id="XP_033672414.1">
    <property type="nucleotide sequence ID" value="XM_033815751.1"/>
</dbReference>
<dbReference type="SUPFAM" id="SSF52540">
    <property type="entry name" value="P-loop containing nucleoside triphosphate hydrolases"/>
    <property type="match status" value="1"/>
</dbReference>
<dbReference type="Proteomes" id="UP000799537">
    <property type="component" value="Unassembled WGS sequence"/>
</dbReference>
<protein>
    <recommendedName>
        <fullName evidence="4">NAD dependent epimerase/dehydratase</fullName>
    </recommendedName>
</protein>
<proteinExistence type="predicted"/>
<feature type="transmembrane region" description="Helical" evidence="1">
    <location>
        <begin position="245"/>
        <end position="263"/>
    </location>
</feature>
<keyword evidence="1" id="KW-1133">Transmembrane helix</keyword>